<protein>
    <recommendedName>
        <fullName evidence="2">rRNA biogenesis protein rrp5</fullName>
    </recommendedName>
</protein>
<accession>A0A645EXE6</accession>
<name>A0A645EXE6_9ZZZZ</name>
<dbReference type="AlphaFoldDB" id="A0A645EXE6"/>
<reference evidence="1" key="1">
    <citation type="submission" date="2019-08" db="EMBL/GenBank/DDBJ databases">
        <authorList>
            <person name="Kucharzyk K."/>
            <person name="Murdoch R.W."/>
            <person name="Higgins S."/>
            <person name="Loffler F."/>
        </authorList>
    </citation>
    <scope>NUCLEOTIDE SEQUENCE</scope>
</reference>
<organism evidence="1">
    <name type="scientific">bioreactor metagenome</name>
    <dbReference type="NCBI Taxonomy" id="1076179"/>
    <lineage>
        <taxon>unclassified sequences</taxon>
        <taxon>metagenomes</taxon>
        <taxon>ecological metagenomes</taxon>
    </lineage>
</organism>
<proteinExistence type="predicted"/>
<comment type="caution">
    <text evidence="1">The sequence shown here is derived from an EMBL/GenBank/DDBJ whole genome shotgun (WGS) entry which is preliminary data.</text>
</comment>
<gene>
    <name evidence="1" type="ORF">SDC9_153341</name>
</gene>
<sequence length="106" mass="11679">MNKNKIIKDIKKHLEGITACLETLIDGLDKTADIKEINQKEVTTTSIESNPPKPITLEEVRAVLAAKSQAGKQPEVKSLITKHGGQKLTDLNPSCYEELLKEAEVL</sequence>
<evidence type="ECO:0008006" key="2">
    <source>
        <dbReference type="Google" id="ProtNLM"/>
    </source>
</evidence>
<evidence type="ECO:0000313" key="1">
    <source>
        <dbReference type="EMBL" id="MPN06086.1"/>
    </source>
</evidence>
<dbReference type="EMBL" id="VSSQ01051977">
    <property type="protein sequence ID" value="MPN06086.1"/>
    <property type="molecule type" value="Genomic_DNA"/>
</dbReference>